<dbReference type="GO" id="GO:0008706">
    <property type="term" value="F:6-phospho-beta-glucosidase activity"/>
    <property type="evidence" value="ECO:0007669"/>
    <property type="project" value="UniProtKB-EC"/>
</dbReference>
<proteinExistence type="inferred from homology"/>
<gene>
    <name evidence="2" type="ORF">J2Z70_002610</name>
</gene>
<dbReference type="EMBL" id="JAGGLV010000007">
    <property type="protein sequence ID" value="MBP2112456.1"/>
    <property type="molecule type" value="Genomic_DNA"/>
</dbReference>
<evidence type="ECO:0000313" key="2">
    <source>
        <dbReference type="EMBL" id="MBP2112456.1"/>
    </source>
</evidence>
<sequence>MNKNVNVSVNNRSFPANFLWGGATAANQLEGGFDAGGKGLSTADVMTAGTHTVSRRITPVLEAGANYPSHEAVDFYHRYEEDIALFAEMGFKVFRMSIAWSRIFPNGDDAMPSEEGLQFYDRVFAELAKHGIEPLVTISHYEAPYHLAEAYNGWADRRTIDFYVRYCEVIFNRYKHSVKYWLTFNEINILTMPFGTFMAGAMKPEGNAELTASVQTDNEQLRYQALHHQFIASARAVKLGHEIHKDFQIGCMIAYMCSYPLTCNPEDVLLAQQKDNLSNFLCSDVQVRGAYPGFALRYFQEKQIELQMEEGDGQILKEGCVDFYTFSYYSSTCVSAAPDQESIGGNMSLGLKNPYLQASAWEWQIDPQGLRWSLNNIYNRYGLPMMVVENGLGAVDTVEADGSIKDNYRIDYLREHVRAMGEALADGVDLIGYTSWGCIDLVSAGTGEMKKRYGFIYVDKDNEGKGTLDRSRKDSFFWYQRVIASNGAELE</sequence>
<comment type="caution">
    <text evidence="2">The sequence shown here is derived from an EMBL/GenBank/DDBJ whole genome shotgun (WGS) entry which is preliminary data.</text>
</comment>
<evidence type="ECO:0000313" key="3">
    <source>
        <dbReference type="Proteomes" id="UP000773462"/>
    </source>
</evidence>
<dbReference type="Proteomes" id="UP000773462">
    <property type="component" value="Unassembled WGS sequence"/>
</dbReference>
<dbReference type="Gene3D" id="3.20.20.80">
    <property type="entry name" value="Glycosidases"/>
    <property type="match status" value="1"/>
</dbReference>
<dbReference type="Pfam" id="PF00232">
    <property type="entry name" value="Glyco_hydro_1"/>
    <property type="match status" value="1"/>
</dbReference>
<dbReference type="RefSeq" id="WP_209873363.1">
    <property type="nucleotide sequence ID" value="NZ_JAGGLV010000007.1"/>
</dbReference>
<dbReference type="PANTHER" id="PTHR10353">
    <property type="entry name" value="GLYCOSYL HYDROLASE"/>
    <property type="match status" value="1"/>
</dbReference>
<accession>A0ABS4NQW6</accession>
<dbReference type="EC" id="3.2.1.86" evidence="2"/>
<dbReference type="NCBIfam" id="NF007154">
    <property type="entry name" value="PRK09589.1"/>
    <property type="match status" value="1"/>
</dbReference>
<dbReference type="InterPro" id="IPR001360">
    <property type="entry name" value="Glyco_hydro_1"/>
</dbReference>
<dbReference type="PROSITE" id="PS00653">
    <property type="entry name" value="GLYCOSYL_HYDROL_F1_2"/>
    <property type="match status" value="1"/>
</dbReference>
<dbReference type="PANTHER" id="PTHR10353:SF296">
    <property type="entry name" value="6-PHOSPHO-BETA-GLUCOSIDASE"/>
    <property type="match status" value="1"/>
</dbReference>
<protein>
    <submittedName>
        <fullName evidence="2">6-phospho-beta-glucosidase</fullName>
        <ecNumber evidence="2">3.2.1.86</ecNumber>
    </submittedName>
</protein>
<dbReference type="InterPro" id="IPR017853">
    <property type="entry name" value="GH"/>
</dbReference>
<keyword evidence="2" id="KW-0378">Hydrolase</keyword>
<comment type="similarity">
    <text evidence="1">Belongs to the glycosyl hydrolase 1 family.</text>
</comment>
<evidence type="ECO:0000256" key="1">
    <source>
        <dbReference type="RuleBase" id="RU003690"/>
    </source>
</evidence>
<keyword evidence="3" id="KW-1185">Reference proteome</keyword>
<name>A0ABS4NQW6_9BACL</name>
<dbReference type="PRINTS" id="PR00131">
    <property type="entry name" value="GLHYDRLASE1"/>
</dbReference>
<reference evidence="2 3" key="1">
    <citation type="submission" date="2021-03" db="EMBL/GenBank/DDBJ databases">
        <title>Genomic Encyclopedia of Type Strains, Phase IV (KMG-IV): sequencing the most valuable type-strain genomes for metagenomic binning, comparative biology and taxonomic classification.</title>
        <authorList>
            <person name="Goeker M."/>
        </authorList>
    </citation>
    <scope>NUCLEOTIDE SEQUENCE [LARGE SCALE GENOMIC DNA]</scope>
    <source>
        <strain evidence="2 3">DSM 101953</strain>
    </source>
</reference>
<organism evidence="2 3">
    <name type="scientific">Paenibacillus silagei</name>
    <dbReference type="NCBI Taxonomy" id="1670801"/>
    <lineage>
        <taxon>Bacteria</taxon>
        <taxon>Bacillati</taxon>
        <taxon>Bacillota</taxon>
        <taxon>Bacilli</taxon>
        <taxon>Bacillales</taxon>
        <taxon>Paenibacillaceae</taxon>
        <taxon>Paenibacillus</taxon>
    </lineage>
</organism>
<dbReference type="InterPro" id="IPR033132">
    <property type="entry name" value="GH_1_N_CS"/>
</dbReference>
<keyword evidence="2" id="KW-0326">Glycosidase</keyword>
<dbReference type="SUPFAM" id="SSF51445">
    <property type="entry name" value="(Trans)glycosidases"/>
    <property type="match status" value="1"/>
</dbReference>